<protein>
    <submittedName>
        <fullName evidence="1">Uncharacterized protein</fullName>
    </submittedName>
</protein>
<feature type="non-terminal residue" evidence="1">
    <location>
        <position position="1"/>
    </location>
</feature>
<dbReference type="Proteomes" id="UP000242288">
    <property type="component" value="Unassembled WGS sequence"/>
</dbReference>
<evidence type="ECO:0000313" key="2">
    <source>
        <dbReference type="Proteomes" id="UP000242288"/>
    </source>
</evidence>
<organism evidence="1 2">
    <name type="scientific">Thermodesulfovibrio aggregans</name>
    <dbReference type="NCBI Taxonomy" id="86166"/>
    <lineage>
        <taxon>Bacteria</taxon>
        <taxon>Pseudomonadati</taxon>
        <taxon>Nitrospirota</taxon>
        <taxon>Thermodesulfovibrionia</taxon>
        <taxon>Thermodesulfovibrionales</taxon>
        <taxon>Thermodesulfovibrionaceae</taxon>
        <taxon>Thermodesulfovibrio</taxon>
    </lineage>
</organism>
<proteinExistence type="predicted"/>
<sequence length="72" mass="8495">INILDIISRKNPEFIMIEFRFYTTKFFFLNLPIEKTCFRFAQYNISLMAVLSSLPLLNKAGKTFFTPPKKNL</sequence>
<reference evidence="1 2" key="1">
    <citation type="submission" date="2018-01" db="EMBL/GenBank/DDBJ databases">
        <title>Metagenomic assembled genomes from two thermal pools in the Uzon Caldera, Kamchatka, Russia.</title>
        <authorList>
            <person name="Wilkins L."/>
            <person name="Ettinger C."/>
        </authorList>
    </citation>
    <scope>NUCLEOTIDE SEQUENCE [LARGE SCALE GENOMIC DNA]</scope>
    <source>
        <strain evidence="1">ZAV-04</strain>
    </source>
</reference>
<comment type="caution">
    <text evidence="1">The sequence shown here is derived from an EMBL/GenBank/DDBJ whole genome shotgun (WGS) entry which is preliminary data.</text>
</comment>
<dbReference type="AlphaFoldDB" id="A0A2J6WI61"/>
<accession>A0A2J6WI61</accession>
<name>A0A2J6WI61_9BACT</name>
<evidence type="ECO:0000313" key="1">
    <source>
        <dbReference type="EMBL" id="PMP70061.1"/>
    </source>
</evidence>
<gene>
    <name evidence="1" type="ORF">C0186_05530</name>
</gene>
<dbReference type="EMBL" id="PNIO01000047">
    <property type="protein sequence ID" value="PMP70061.1"/>
    <property type="molecule type" value="Genomic_DNA"/>
</dbReference>